<dbReference type="SUPFAM" id="SSF110997">
    <property type="entry name" value="Sporulation related repeat"/>
    <property type="match status" value="1"/>
</dbReference>
<dbReference type="PANTHER" id="PTHR38687">
    <property type="entry name" value="CELL DIVISION PROTEIN DEDD-RELATED"/>
    <property type="match status" value="1"/>
</dbReference>
<organism evidence="4 5">
    <name type="scientific">Sedimenticola selenatireducens</name>
    <dbReference type="NCBI Taxonomy" id="191960"/>
    <lineage>
        <taxon>Bacteria</taxon>
        <taxon>Pseudomonadati</taxon>
        <taxon>Pseudomonadota</taxon>
        <taxon>Gammaproteobacteria</taxon>
        <taxon>Chromatiales</taxon>
        <taxon>Sedimenticolaceae</taxon>
        <taxon>Sedimenticola</taxon>
    </lineage>
</organism>
<evidence type="ECO:0000313" key="4">
    <source>
        <dbReference type="EMBL" id="PLX63524.1"/>
    </source>
</evidence>
<dbReference type="PANTHER" id="PTHR38687:SF1">
    <property type="entry name" value="CELL DIVISION PROTEIN DEDD"/>
    <property type="match status" value="1"/>
</dbReference>
<feature type="compositionally biased region" description="Pro residues" evidence="1">
    <location>
        <begin position="77"/>
        <end position="87"/>
    </location>
</feature>
<evidence type="ECO:0000259" key="3">
    <source>
        <dbReference type="PROSITE" id="PS51724"/>
    </source>
</evidence>
<dbReference type="Gene3D" id="3.30.70.1070">
    <property type="entry name" value="Sporulation related repeat"/>
    <property type="match status" value="1"/>
</dbReference>
<dbReference type="InterPro" id="IPR007730">
    <property type="entry name" value="SPOR-like_dom"/>
</dbReference>
<dbReference type="EMBL" id="PKUN01000001">
    <property type="protein sequence ID" value="PLX63524.1"/>
    <property type="molecule type" value="Genomic_DNA"/>
</dbReference>
<feature type="transmembrane region" description="Helical" evidence="2">
    <location>
        <begin position="9"/>
        <end position="27"/>
    </location>
</feature>
<evidence type="ECO:0000256" key="2">
    <source>
        <dbReference type="SAM" id="Phobius"/>
    </source>
</evidence>
<evidence type="ECO:0000313" key="5">
    <source>
        <dbReference type="Proteomes" id="UP000235015"/>
    </source>
</evidence>
<dbReference type="GO" id="GO:0032506">
    <property type="term" value="P:cytokinetic process"/>
    <property type="evidence" value="ECO:0007669"/>
    <property type="project" value="TreeGrafter"/>
</dbReference>
<keyword evidence="2" id="KW-0812">Transmembrane</keyword>
<dbReference type="PROSITE" id="PS51724">
    <property type="entry name" value="SPOR"/>
    <property type="match status" value="1"/>
</dbReference>
<comment type="caution">
    <text evidence="4">The sequence shown here is derived from an EMBL/GenBank/DDBJ whole genome shotgun (WGS) entry which is preliminary data.</text>
</comment>
<feature type="region of interest" description="Disordered" evidence="1">
    <location>
        <begin position="37"/>
        <end position="119"/>
    </location>
</feature>
<dbReference type="InterPro" id="IPR036680">
    <property type="entry name" value="SPOR-like_sf"/>
</dbReference>
<keyword evidence="2" id="KW-0472">Membrane</keyword>
<dbReference type="GO" id="GO:0030428">
    <property type="term" value="C:cell septum"/>
    <property type="evidence" value="ECO:0007669"/>
    <property type="project" value="TreeGrafter"/>
</dbReference>
<dbReference type="GO" id="GO:0042834">
    <property type="term" value="F:peptidoglycan binding"/>
    <property type="evidence" value="ECO:0007669"/>
    <property type="project" value="InterPro"/>
</dbReference>
<accession>A0A2N6D1F1</accession>
<feature type="domain" description="SPOR" evidence="3">
    <location>
        <begin position="119"/>
        <end position="201"/>
    </location>
</feature>
<dbReference type="AlphaFoldDB" id="A0A2N6D1F1"/>
<evidence type="ECO:0000256" key="1">
    <source>
        <dbReference type="SAM" id="MobiDB-lite"/>
    </source>
</evidence>
<dbReference type="Pfam" id="PF05036">
    <property type="entry name" value="SPOR"/>
    <property type="match status" value="1"/>
</dbReference>
<feature type="compositionally biased region" description="Basic and acidic residues" evidence="1">
    <location>
        <begin position="45"/>
        <end position="62"/>
    </location>
</feature>
<dbReference type="RefSeq" id="WP_273437299.1">
    <property type="nucleotide sequence ID" value="NZ_CBDUFW010000049.1"/>
</dbReference>
<sequence length="202" mass="22208">MDEKLKKRLVGATVLVSLVVIFVPMLLEDEPMVETGIQKTNIPPKPERDFSSRVIPAEDEKLSIPPISHRPEIVPLKAPPPPPPPAPVVVEKPEPPAPSSTPSDAAEQTETKPPAVAPREGLTAWVIQVGSFSNRENAEKLVQQIREMKYAAFMEQADVDGKTLYRVKVGPEVDRKLADKMLDSLNKDLKPLNLKGAVKSYP</sequence>
<dbReference type="STRING" id="1111735.GCA_000428045_03335"/>
<name>A0A2N6D1F1_9GAMM</name>
<dbReference type="GO" id="GO:0032153">
    <property type="term" value="C:cell division site"/>
    <property type="evidence" value="ECO:0007669"/>
    <property type="project" value="TreeGrafter"/>
</dbReference>
<gene>
    <name evidence="4" type="ORF">C0630_01065</name>
</gene>
<dbReference type="InterPro" id="IPR052521">
    <property type="entry name" value="Cell_div_SPOR-domain"/>
</dbReference>
<protein>
    <submittedName>
        <fullName evidence="4">Argininosuccinate synthase</fullName>
    </submittedName>
</protein>
<proteinExistence type="predicted"/>
<keyword evidence="2" id="KW-1133">Transmembrane helix</keyword>
<dbReference type="Proteomes" id="UP000235015">
    <property type="component" value="Unassembled WGS sequence"/>
</dbReference>
<reference evidence="4 5" key="1">
    <citation type="submission" date="2017-11" db="EMBL/GenBank/DDBJ databases">
        <title>Genome-resolved metagenomics identifies genetic mobility, metabolic interactions, and unexpected diversity in perchlorate-reducing communities.</title>
        <authorList>
            <person name="Barnum T.P."/>
            <person name="Figueroa I.A."/>
            <person name="Carlstrom C.I."/>
            <person name="Lucas L.N."/>
            <person name="Engelbrektson A.L."/>
            <person name="Coates J.D."/>
        </authorList>
    </citation>
    <scope>NUCLEOTIDE SEQUENCE [LARGE SCALE GENOMIC DNA]</scope>
    <source>
        <strain evidence="4">BM301</strain>
    </source>
</reference>